<sequence>TLESMGFALEVHPTAVGDFRDDGEVVAAYYDEMRDLVKRASGASRVFVFDHTIRESGNTNLNAAAGGAAAPVPRVHCDYTHDGAPRRLLQLGDAGIFSHLKGRDLSADEVAALAAGRFAFINVWRSIDADRPVARNPLAVCDENSIDDDDKFLYELRFPDRTGENYSLKHSDAHAWYYYPDMTADECLVFKVFDKKPDGPRFVFHTAFDDPRTTDASPPRKSIEIRTIAFYDDKP</sequence>
<dbReference type="KEGG" id="aaf:AURANDRAFT_5168"/>
<evidence type="ECO:0000256" key="1">
    <source>
        <dbReference type="ARBA" id="ARBA00023604"/>
    </source>
</evidence>
<dbReference type="InParanoid" id="F0YEA1"/>
<dbReference type="EMBL" id="GL833134">
    <property type="protein sequence ID" value="EGB06518.1"/>
    <property type="molecule type" value="Genomic_DNA"/>
</dbReference>
<feature type="non-terminal residue" evidence="2">
    <location>
        <position position="1"/>
    </location>
</feature>
<gene>
    <name evidence="2" type="ORF">AURANDRAFT_5168</name>
</gene>
<dbReference type="PANTHER" id="PTHR34598:SF3">
    <property type="entry name" value="OXIDOREDUCTASE AN1597"/>
    <property type="match status" value="1"/>
</dbReference>
<comment type="similarity">
    <text evidence="1">Belongs to the asaB hydroxylase/desaturase family.</text>
</comment>
<dbReference type="GO" id="GO:0016491">
    <property type="term" value="F:oxidoreductase activity"/>
    <property type="evidence" value="ECO:0007669"/>
    <property type="project" value="InterPro"/>
</dbReference>
<dbReference type="GeneID" id="20222123"/>
<dbReference type="AlphaFoldDB" id="F0YEA1"/>
<dbReference type="NCBIfam" id="NF041278">
    <property type="entry name" value="CmcJ_NvfI_EfuI"/>
    <property type="match status" value="1"/>
</dbReference>
<dbReference type="Proteomes" id="UP000002729">
    <property type="component" value="Unassembled WGS sequence"/>
</dbReference>
<keyword evidence="3" id="KW-1185">Reference proteome</keyword>
<dbReference type="RefSeq" id="XP_009038649.1">
    <property type="nucleotide sequence ID" value="XM_009040401.1"/>
</dbReference>
<proteinExistence type="inferred from homology"/>
<dbReference type="eggNOG" id="ENOG502RZAA">
    <property type="taxonomic scope" value="Eukaryota"/>
</dbReference>
<evidence type="ECO:0008006" key="4">
    <source>
        <dbReference type="Google" id="ProtNLM"/>
    </source>
</evidence>
<reference evidence="2 3" key="1">
    <citation type="journal article" date="2011" name="Proc. Natl. Acad. Sci. U.S.A.">
        <title>Niche of harmful alga Aureococcus anophagefferens revealed through ecogenomics.</title>
        <authorList>
            <person name="Gobler C.J."/>
            <person name="Berry D.L."/>
            <person name="Dyhrman S.T."/>
            <person name="Wilhelm S.W."/>
            <person name="Salamov A."/>
            <person name="Lobanov A.V."/>
            <person name="Zhang Y."/>
            <person name="Collier J.L."/>
            <person name="Wurch L.L."/>
            <person name="Kustka A.B."/>
            <person name="Dill B.D."/>
            <person name="Shah M."/>
            <person name="VerBerkmoes N.C."/>
            <person name="Kuo A."/>
            <person name="Terry A."/>
            <person name="Pangilinan J."/>
            <person name="Lindquist E.A."/>
            <person name="Lucas S."/>
            <person name="Paulsen I.T."/>
            <person name="Hattenrath-Lehmann T.K."/>
            <person name="Talmage S.C."/>
            <person name="Walker E.A."/>
            <person name="Koch F."/>
            <person name="Burson A.M."/>
            <person name="Marcoval M.A."/>
            <person name="Tang Y.Z."/>
            <person name="Lecleir G.R."/>
            <person name="Coyne K.J."/>
            <person name="Berg G.M."/>
            <person name="Bertrand E.M."/>
            <person name="Saito M.A."/>
            <person name="Gladyshev V.N."/>
            <person name="Grigoriev I.V."/>
        </authorList>
    </citation>
    <scope>NUCLEOTIDE SEQUENCE [LARGE SCALE GENOMIC DNA]</scope>
    <source>
        <strain evidence="3">CCMP 1984</strain>
    </source>
</reference>
<organism evidence="3">
    <name type="scientific">Aureococcus anophagefferens</name>
    <name type="common">Harmful bloom alga</name>
    <dbReference type="NCBI Taxonomy" id="44056"/>
    <lineage>
        <taxon>Eukaryota</taxon>
        <taxon>Sar</taxon>
        <taxon>Stramenopiles</taxon>
        <taxon>Ochrophyta</taxon>
        <taxon>Pelagophyceae</taxon>
        <taxon>Pelagomonadales</taxon>
        <taxon>Pelagomonadaceae</taxon>
        <taxon>Aureococcus</taxon>
    </lineage>
</organism>
<protein>
    <recommendedName>
        <fullName evidence="4">Methyltransferase</fullName>
    </recommendedName>
</protein>
<accession>F0YEA1</accession>
<evidence type="ECO:0000313" key="3">
    <source>
        <dbReference type="Proteomes" id="UP000002729"/>
    </source>
</evidence>
<dbReference type="PANTHER" id="PTHR34598">
    <property type="entry name" value="BLL6449 PROTEIN"/>
    <property type="match status" value="1"/>
</dbReference>
<dbReference type="OMA" id="KPWAKVD"/>
<evidence type="ECO:0000313" key="2">
    <source>
        <dbReference type="EMBL" id="EGB06518.1"/>
    </source>
</evidence>
<dbReference type="InterPro" id="IPR044053">
    <property type="entry name" value="AsaB-like"/>
</dbReference>
<name>F0YEA1_AURAN</name>
<feature type="non-terminal residue" evidence="2">
    <location>
        <position position="235"/>
    </location>
</feature>
<dbReference type="OrthoDB" id="196153at2759"/>